<feature type="compositionally biased region" description="Basic residues" evidence="1">
    <location>
        <begin position="149"/>
        <end position="159"/>
    </location>
</feature>
<feature type="compositionally biased region" description="Polar residues" evidence="1">
    <location>
        <begin position="137"/>
        <end position="148"/>
    </location>
</feature>
<evidence type="ECO:0000313" key="4">
    <source>
        <dbReference type="Proteomes" id="UP001437256"/>
    </source>
</evidence>
<feature type="compositionally biased region" description="Polar residues" evidence="1">
    <location>
        <begin position="83"/>
        <end position="92"/>
    </location>
</feature>
<feature type="compositionally biased region" description="Polar residues" evidence="1">
    <location>
        <begin position="12"/>
        <end position="35"/>
    </location>
</feature>
<dbReference type="PANTHER" id="PTHR33096">
    <property type="entry name" value="CXC2 DOMAIN-CONTAINING PROTEIN"/>
    <property type="match status" value="1"/>
</dbReference>
<keyword evidence="4" id="KW-1185">Reference proteome</keyword>
<comment type="caution">
    <text evidence="3">The sequence shown here is derived from an EMBL/GenBank/DDBJ whole genome shotgun (WGS) entry which is preliminary data.</text>
</comment>
<feature type="region of interest" description="Disordered" evidence="1">
    <location>
        <begin position="55"/>
        <end position="168"/>
    </location>
</feature>
<dbReference type="Pfam" id="PF18758">
    <property type="entry name" value="KDZ"/>
    <property type="match status" value="1"/>
</dbReference>
<feature type="compositionally biased region" description="Basic and acidic residues" evidence="1">
    <location>
        <begin position="1016"/>
        <end position="1032"/>
    </location>
</feature>
<proteinExistence type="predicted"/>
<dbReference type="PANTHER" id="PTHR33096:SF1">
    <property type="entry name" value="CXC1-LIKE CYSTEINE CLUSTER ASSOCIATED WITH KDZ TRANSPOSASES DOMAIN-CONTAINING PROTEIN"/>
    <property type="match status" value="1"/>
</dbReference>
<dbReference type="EMBL" id="JBBXMP010000117">
    <property type="protein sequence ID" value="KAL0062006.1"/>
    <property type="molecule type" value="Genomic_DNA"/>
</dbReference>
<feature type="region of interest" description="Disordered" evidence="1">
    <location>
        <begin position="1010"/>
        <end position="1069"/>
    </location>
</feature>
<evidence type="ECO:0000313" key="3">
    <source>
        <dbReference type="EMBL" id="KAL0062006.1"/>
    </source>
</evidence>
<sequence length="1069" mass="119129">MPLPRRIKASRAPSNRQFAFGQTYTSPQKKTSKRNNLLVSLDLHRLRRHELRQRITQLKGTRAPDVPENSQISSGGASPMQDVASTSNSPSSGGPYLNGTVASGSTSRTDSLAPPPPDPSFLTELPGLSATDYDLVSPSQTPRKTGSSPKKRKQRRRKQTTTEEQPEEVVTRWKKLLDVLVEPLLQFRNRTLGRVEDIGGIFTCTGSCMIEETEVHVYTFQSHFIQTINHCKCRNLSQSLVLRGFFPTAPSQPRMAISIHLLEFYQSLCEQSSDAVTALAGALESTYRRRGLPLLDPVGKLIKDPLRRALGHALEWFDILNLTINRTLDDDLEGLKATLPRLPDSISAIPQPLATSKAFSLIPSTPNPSLQPNPSASTSTSTATPSDPANSQEDPSPHLPQDASVMSPGQCSAYLQRLCPACFGGNMFGQSFNEGGDIHVALDGNFHHRHLKSGGDGTDFYESWRFLSKAEVDRVGDHIETARQKPPRQRQGPVPDDVVDADGEAYKAARGESQQTQSKRFDENGVMALVCRHDIPLLAASIDTPGEQQKFAIALIEEFFSMVPTQATVAVLYDIACVVDRSVHIRARRVWLLDRQCDAIAQKHREDLGAFINRKLISHIQKKEADAIKMLRSHGIPHEELRAMWKDQCEAQSSREAIAPARMKKELGKVLGLLAEIETLESTIATTRSAVQKLKFPPTDSLMYLAELEQTHARLKEKADGLYKTLNIPEKHPSLSNIPLPYIHTLLLARDLKTDIRKRAIASFQEYDQIDQAVGGVHQPIGELHLGPFVIILIKLSGTRNHQIALKNMTKRKATFANSVRKFNQFCAYLETNYKQHYNIPVPRPLPVTIAALRDSETNDLWEDVWITNSKPPPRWLTDDNARKGIRAVLSLDRCAEERLRLSKESKNICMWFRDELFGLMVMVEKPAYIKYKALITLRIKDLLLQADLWSTPFVEREVFDEQIKLVGQHLQLADGPSPPARGLLNTPSPPSTLRAPDILNVAEIKSDGSSVAGLHSEDNEANQHRGKRGDNDLESDSEGDSEGISSDDDEVELLWARRPEKSSSLLIS</sequence>
<dbReference type="Pfam" id="PF18802">
    <property type="entry name" value="CxC1"/>
    <property type="match status" value="1"/>
</dbReference>
<feature type="compositionally biased region" description="Low complexity" evidence="1">
    <location>
        <begin position="372"/>
        <end position="391"/>
    </location>
</feature>
<feature type="domain" description="CxC1-like cysteine cluster associated with KDZ transposases" evidence="2">
    <location>
        <begin position="212"/>
        <end position="283"/>
    </location>
</feature>
<name>A0ABR2ZKB1_9AGAR</name>
<accession>A0ABR2ZKB1</accession>
<dbReference type="InterPro" id="IPR041320">
    <property type="entry name" value="CxC1"/>
</dbReference>
<feature type="region of interest" description="Disordered" evidence="1">
    <location>
        <begin position="360"/>
        <end position="405"/>
    </location>
</feature>
<organism evidence="3 4">
    <name type="scientific">Marasmius tenuissimus</name>
    <dbReference type="NCBI Taxonomy" id="585030"/>
    <lineage>
        <taxon>Eukaryota</taxon>
        <taxon>Fungi</taxon>
        <taxon>Dikarya</taxon>
        <taxon>Basidiomycota</taxon>
        <taxon>Agaricomycotina</taxon>
        <taxon>Agaricomycetes</taxon>
        <taxon>Agaricomycetidae</taxon>
        <taxon>Agaricales</taxon>
        <taxon>Marasmiineae</taxon>
        <taxon>Marasmiaceae</taxon>
        <taxon>Marasmius</taxon>
    </lineage>
</organism>
<evidence type="ECO:0000259" key="2">
    <source>
        <dbReference type="Pfam" id="PF18802"/>
    </source>
</evidence>
<reference evidence="3 4" key="1">
    <citation type="submission" date="2024-05" db="EMBL/GenBank/DDBJ databases">
        <title>A draft genome resource for the thread blight pathogen Marasmius tenuissimus strain MS-2.</title>
        <authorList>
            <person name="Yulfo-Soto G.E."/>
            <person name="Baruah I.K."/>
            <person name="Amoako-Attah I."/>
            <person name="Bukari Y."/>
            <person name="Meinhardt L.W."/>
            <person name="Bailey B.A."/>
            <person name="Cohen S.P."/>
        </authorList>
    </citation>
    <scope>NUCLEOTIDE SEQUENCE [LARGE SCALE GENOMIC DNA]</scope>
    <source>
        <strain evidence="3 4">MS-2</strain>
    </source>
</reference>
<feature type="region of interest" description="Disordered" evidence="1">
    <location>
        <begin position="1"/>
        <end position="35"/>
    </location>
</feature>
<dbReference type="InterPro" id="IPR040521">
    <property type="entry name" value="KDZ"/>
</dbReference>
<protein>
    <recommendedName>
        <fullName evidence="2">CxC1-like cysteine cluster associated with KDZ transposases domain-containing protein</fullName>
    </recommendedName>
</protein>
<feature type="compositionally biased region" description="Acidic residues" evidence="1">
    <location>
        <begin position="1033"/>
        <end position="1053"/>
    </location>
</feature>
<evidence type="ECO:0000256" key="1">
    <source>
        <dbReference type="SAM" id="MobiDB-lite"/>
    </source>
</evidence>
<gene>
    <name evidence="3" type="ORF">AAF712_011162</name>
</gene>
<dbReference type="Proteomes" id="UP001437256">
    <property type="component" value="Unassembled WGS sequence"/>
</dbReference>
<feature type="compositionally biased region" description="Polar residues" evidence="1">
    <location>
        <begin position="100"/>
        <end position="110"/>
    </location>
</feature>